<keyword evidence="10" id="KW-1185">Reference proteome</keyword>
<dbReference type="GO" id="GO:0005886">
    <property type="term" value="C:plasma membrane"/>
    <property type="evidence" value="ECO:0007669"/>
    <property type="project" value="UniProtKB-SubCell"/>
</dbReference>
<evidence type="ECO:0000313" key="9">
    <source>
        <dbReference type="EMBL" id="KOO49710.1"/>
    </source>
</evidence>
<keyword evidence="2 8" id="KW-0813">Transport</keyword>
<proteinExistence type="inferred from homology"/>
<dbReference type="Proteomes" id="UP000036867">
    <property type="component" value="Unassembled WGS sequence"/>
</dbReference>
<dbReference type="STRING" id="263475.AMD00_15400"/>
<comment type="caution">
    <text evidence="9">The sequence shown here is derived from an EMBL/GenBank/DDBJ whole genome shotgun (WGS) entry which is preliminary data.</text>
</comment>
<evidence type="ECO:0000256" key="3">
    <source>
        <dbReference type="ARBA" id="ARBA00022781"/>
    </source>
</evidence>
<comment type="similarity">
    <text evidence="8">Belongs to the ATPase delta chain family.</text>
</comment>
<dbReference type="PRINTS" id="PR00125">
    <property type="entry name" value="ATPASEDELTA"/>
</dbReference>
<dbReference type="EMBL" id="LILB01000005">
    <property type="protein sequence ID" value="KOO49710.1"/>
    <property type="molecule type" value="Genomic_DNA"/>
</dbReference>
<dbReference type="GeneID" id="301137481"/>
<name>A0A0M0LF28_9BACL</name>
<dbReference type="InterPro" id="IPR000711">
    <property type="entry name" value="ATPase_OSCP/dsu"/>
</dbReference>
<dbReference type="PROSITE" id="PS00389">
    <property type="entry name" value="ATPASE_DELTA"/>
    <property type="match status" value="1"/>
</dbReference>
<dbReference type="NCBIfam" id="TIGR01145">
    <property type="entry name" value="ATP_synt_delta"/>
    <property type="match status" value="1"/>
</dbReference>
<dbReference type="SUPFAM" id="SSF47928">
    <property type="entry name" value="N-terminal domain of the delta subunit of the F1F0-ATP synthase"/>
    <property type="match status" value="1"/>
</dbReference>
<dbReference type="AlphaFoldDB" id="A0A0M0LF28"/>
<evidence type="ECO:0000256" key="6">
    <source>
        <dbReference type="ARBA" id="ARBA00023196"/>
    </source>
</evidence>
<keyword evidence="8" id="KW-1003">Cell membrane</keyword>
<dbReference type="GO" id="GO:0045259">
    <property type="term" value="C:proton-transporting ATP synthase complex"/>
    <property type="evidence" value="ECO:0007669"/>
    <property type="project" value="UniProtKB-KW"/>
</dbReference>
<dbReference type="Pfam" id="PF00213">
    <property type="entry name" value="OSCP"/>
    <property type="match status" value="1"/>
</dbReference>
<comment type="subcellular location">
    <subcellularLocation>
        <location evidence="8">Cell membrane</location>
        <topology evidence="8">Peripheral membrane protein</topology>
    </subcellularLocation>
    <subcellularLocation>
        <location evidence="1">Membrane</location>
    </subcellularLocation>
</comment>
<evidence type="ECO:0000256" key="8">
    <source>
        <dbReference type="HAMAP-Rule" id="MF_01416"/>
    </source>
</evidence>
<evidence type="ECO:0000256" key="4">
    <source>
        <dbReference type="ARBA" id="ARBA00023065"/>
    </source>
</evidence>
<dbReference type="HAMAP" id="MF_01416">
    <property type="entry name" value="ATP_synth_delta_bact"/>
    <property type="match status" value="1"/>
</dbReference>
<dbReference type="PANTHER" id="PTHR11910">
    <property type="entry name" value="ATP SYNTHASE DELTA CHAIN"/>
    <property type="match status" value="1"/>
</dbReference>
<keyword evidence="7 8" id="KW-0066">ATP synthesis</keyword>
<dbReference type="InterPro" id="IPR026015">
    <property type="entry name" value="ATP_synth_OSCP/delta_N_sf"/>
</dbReference>
<evidence type="ECO:0000256" key="1">
    <source>
        <dbReference type="ARBA" id="ARBA00004370"/>
    </source>
</evidence>
<protein>
    <recommendedName>
        <fullName evidence="8">ATP synthase subunit delta</fullName>
    </recommendedName>
    <alternativeName>
        <fullName evidence="8">ATP synthase F(1) sector subunit delta</fullName>
    </alternativeName>
    <alternativeName>
        <fullName evidence="8">F-type ATPase subunit delta</fullName>
        <shortName evidence="8">F-ATPase subunit delta</shortName>
    </alternativeName>
</protein>
<evidence type="ECO:0000313" key="10">
    <source>
        <dbReference type="Proteomes" id="UP000036867"/>
    </source>
</evidence>
<dbReference type="GO" id="GO:0046933">
    <property type="term" value="F:proton-transporting ATP synthase activity, rotational mechanism"/>
    <property type="evidence" value="ECO:0007669"/>
    <property type="project" value="UniProtKB-UniRule"/>
</dbReference>
<dbReference type="Gene3D" id="1.10.520.20">
    <property type="entry name" value="N-terminal domain of the delta subunit of the F1F0-ATP synthase"/>
    <property type="match status" value="1"/>
</dbReference>
<evidence type="ECO:0000256" key="7">
    <source>
        <dbReference type="ARBA" id="ARBA00023310"/>
    </source>
</evidence>
<keyword evidence="4 8" id="KW-0406">Ion transport</keyword>
<dbReference type="NCBIfam" id="NF004403">
    <property type="entry name" value="PRK05758.2-4"/>
    <property type="match status" value="1"/>
</dbReference>
<keyword evidence="3 8" id="KW-0375">Hydrogen ion transport</keyword>
<evidence type="ECO:0000256" key="2">
    <source>
        <dbReference type="ARBA" id="ARBA00022448"/>
    </source>
</evidence>
<dbReference type="PATRIC" id="fig|263475.3.peg.4358"/>
<gene>
    <name evidence="8" type="primary">atpH</name>
    <name evidence="9" type="ORF">AMD00_15400</name>
</gene>
<dbReference type="InterPro" id="IPR020781">
    <property type="entry name" value="ATPase_OSCP/d_CS"/>
</dbReference>
<dbReference type="RefSeq" id="WP_053417884.1">
    <property type="nucleotide sequence ID" value="NZ_LILB01000005.1"/>
</dbReference>
<comment type="function">
    <text evidence="8">F(1)F(0) ATP synthase produces ATP from ADP in the presence of a proton or sodium gradient. F-type ATPases consist of two structural domains, F(1) containing the extramembraneous catalytic core and F(0) containing the membrane proton channel, linked together by a central stalk and a peripheral stalk. During catalysis, ATP synthesis in the catalytic domain of F(1) is coupled via a rotary mechanism of the central stalk subunits to proton translocation.</text>
</comment>
<evidence type="ECO:0000256" key="5">
    <source>
        <dbReference type="ARBA" id="ARBA00023136"/>
    </source>
</evidence>
<reference evidence="10" key="1">
    <citation type="submission" date="2015-08" db="EMBL/GenBank/DDBJ databases">
        <title>Fjat-10028 dsm 16317.</title>
        <authorList>
            <person name="Liu B."/>
            <person name="Wang J."/>
            <person name="Zhu Y."/>
            <person name="Liu G."/>
            <person name="Chen Q."/>
            <person name="Chen Z."/>
            <person name="Lan J."/>
            <person name="Che J."/>
            <person name="Ge C."/>
            <person name="Shi H."/>
            <person name="Pan Z."/>
            <person name="Liu X."/>
        </authorList>
    </citation>
    <scope>NUCLEOTIDE SEQUENCE [LARGE SCALE GENOMIC DNA]</scope>
    <source>
        <strain evidence="10">DSM 16317</strain>
    </source>
</reference>
<keyword evidence="5 8" id="KW-0472">Membrane</keyword>
<comment type="function">
    <text evidence="8">This protein is part of the stalk that links CF(0) to CF(1). It either transmits conformational changes from CF(0) to CF(1) or is implicated in proton conduction.</text>
</comment>
<accession>A0A0M0LF28</accession>
<dbReference type="OrthoDB" id="9802471at2"/>
<sequence>MSQSTAASRYAKALFQLAQEKQLLTEVSSDLREVKVVFEENKGVFQLLDSPKLEDKEKKELVSKVFASVQPIIVNAIKVLIDKKRIHEVVSVIEEFIRFANDTQGVADAIVYTTQPLTEDETQRISTAFARKVGKNTLNITNEIDPSLIGGVRLQIGNQIFDSSISHKLAGLKRTLIG</sequence>
<keyword evidence="6 8" id="KW-0139">CF(1)</keyword>
<organism evidence="9 10">
    <name type="scientific">Viridibacillus arvi</name>
    <dbReference type="NCBI Taxonomy" id="263475"/>
    <lineage>
        <taxon>Bacteria</taxon>
        <taxon>Bacillati</taxon>
        <taxon>Bacillota</taxon>
        <taxon>Bacilli</taxon>
        <taxon>Bacillales</taxon>
        <taxon>Caryophanaceae</taxon>
        <taxon>Viridibacillus</taxon>
    </lineage>
</organism>